<dbReference type="InterPro" id="IPR014716">
    <property type="entry name" value="Fibrinogen_a/b/g_C_1"/>
</dbReference>
<dbReference type="InterPro" id="IPR036056">
    <property type="entry name" value="Fibrinogen-like_C"/>
</dbReference>
<comment type="caution">
    <text evidence="4">The sequence shown here is derived from an EMBL/GenBank/DDBJ whole genome shotgun (WGS) entry which is preliminary data.</text>
</comment>
<evidence type="ECO:0000256" key="1">
    <source>
        <dbReference type="SAM" id="MobiDB-lite"/>
    </source>
</evidence>
<sequence>MIGIASVSITSEVKSAFFNLKETTENRELGSQQSMMGTDAKLTACILFAALLTKTKAQTEGLKLSLDHDMISRGVQDKFGQLTCQAYGNEVNIESFTVIWVKVTGEATDLITVTPSSPSNRVSQDGIYGNGTLKENNGYISLDQMDAAICGSSYFLCEASFTNSAGERERAIAMARPGQPHRGYSDQRSSNATDSKDVAALEKKVEDMTEAFRIFNSSYSTLLQTRQKEQQEQRKTLSRISMLEDKVSKLNGSQSCDPCSNITQAVENLEKRLEQLEDGGDDHGNPGGQSVCVRGMKNTTQEEYIIYTDEDLGKQIRCDAHTDGGGWIVFQRQAFGEVDFNRTWNEYRKGFGNLTTDFWLGNEAIYKLTNASAYELRVDFKGRSQGDQFAQYKTFKIMDEINNYRLLLGQHVAGTTNEDSTSGLANHNNQDFTTVDRDNDGTPFNCAETNQGGWWYSNCGLANFNSRLPPKYNIGIISYRSADQYYSPIFVEIKMRLL</sequence>
<feature type="compositionally biased region" description="Polar residues" evidence="1">
    <location>
        <begin position="419"/>
        <end position="433"/>
    </location>
</feature>
<dbReference type="GO" id="GO:1990138">
    <property type="term" value="P:neuron projection extension"/>
    <property type="evidence" value="ECO:0007669"/>
    <property type="project" value="TreeGrafter"/>
</dbReference>
<dbReference type="Gene3D" id="3.90.215.10">
    <property type="entry name" value="Gamma Fibrinogen, chain A, domain 1"/>
    <property type="match status" value="1"/>
</dbReference>
<evidence type="ECO:0000313" key="4">
    <source>
        <dbReference type="EMBL" id="KAK3780211.1"/>
    </source>
</evidence>
<dbReference type="EMBL" id="JAWDGP010002754">
    <property type="protein sequence ID" value="KAK3780211.1"/>
    <property type="molecule type" value="Genomic_DNA"/>
</dbReference>
<reference evidence="4" key="1">
    <citation type="journal article" date="2023" name="G3 (Bethesda)">
        <title>A reference genome for the long-term kleptoplast-retaining sea slug Elysia crispata morphotype clarki.</title>
        <authorList>
            <person name="Eastman K.E."/>
            <person name="Pendleton A.L."/>
            <person name="Shaikh M.A."/>
            <person name="Suttiyut T."/>
            <person name="Ogas R."/>
            <person name="Tomko P."/>
            <person name="Gavelis G."/>
            <person name="Widhalm J.R."/>
            <person name="Wisecaver J.H."/>
        </authorList>
    </citation>
    <scope>NUCLEOTIDE SEQUENCE</scope>
    <source>
        <strain evidence="4">ECLA1</strain>
    </source>
</reference>
<proteinExistence type="predicted"/>
<feature type="region of interest" description="Disordered" evidence="1">
    <location>
        <begin position="176"/>
        <end position="195"/>
    </location>
</feature>
<dbReference type="AlphaFoldDB" id="A0AAE1DRB9"/>
<dbReference type="GO" id="GO:0005178">
    <property type="term" value="F:integrin binding"/>
    <property type="evidence" value="ECO:0007669"/>
    <property type="project" value="TreeGrafter"/>
</dbReference>
<dbReference type="PROSITE" id="PS50835">
    <property type="entry name" value="IG_LIKE"/>
    <property type="match status" value="1"/>
</dbReference>
<feature type="domain" description="Fibrinogen C-terminal" evidence="3">
    <location>
        <begin position="283"/>
        <end position="498"/>
    </location>
</feature>
<dbReference type="Pfam" id="PF00147">
    <property type="entry name" value="Fibrinogen_C"/>
    <property type="match status" value="1"/>
</dbReference>
<accession>A0AAE1DRB9</accession>
<feature type="region of interest" description="Disordered" evidence="1">
    <location>
        <begin position="419"/>
        <end position="440"/>
    </location>
</feature>
<dbReference type="InterPro" id="IPR007110">
    <property type="entry name" value="Ig-like_dom"/>
</dbReference>
<evidence type="ECO:0000313" key="5">
    <source>
        <dbReference type="Proteomes" id="UP001283361"/>
    </source>
</evidence>
<feature type="domain" description="Ig-like" evidence="2">
    <location>
        <begin position="82"/>
        <end position="173"/>
    </location>
</feature>
<gene>
    <name evidence="4" type="ORF">RRG08_010605</name>
</gene>
<evidence type="ECO:0000259" key="2">
    <source>
        <dbReference type="PROSITE" id="PS50835"/>
    </source>
</evidence>
<dbReference type="PANTHER" id="PTHR19143">
    <property type="entry name" value="FIBRINOGEN/TENASCIN/ANGIOPOEITIN"/>
    <property type="match status" value="1"/>
</dbReference>
<protein>
    <recommendedName>
        <fullName evidence="6">Fibrinogen C-terminal domain-containing protein</fullName>
    </recommendedName>
</protein>
<dbReference type="PROSITE" id="PS51406">
    <property type="entry name" value="FIBRINOGEN_C_2"/>
    <property type="match status" value="1"/>
</dbReference>
<evidence type="ECO:0008006" key="6">
    <source>
        <dbReference type="Google" id="ProtNLM"/>
    </source>
</evidence>
<dbReference type="PANTHER" id="PTHR19143:SF348">
    <property type="entry name" value="TENASCIN-N"/>
    <property type="match status" value="1"/>
</dbReference>
<dbReference type="SUPFAM" id="SSF56496">
    <property type="entry name" value="Fibrinogen C-terminal domain-like"/>
    <property type="match status" value="1"/>
</dbReference>
<dbReference type="GO" id="GO:0007160">
    <property type="term" value="P:cell-matrix adhesion"/>
    <property type="evidence" value="ECO:0007669"/>
    <property type="project" value="TreeGrafter"/>
</dbReference>
<name>A0AAE1DRB9_9GAST</name>
<dbReference type="GO" id="GO:0005615">
    <property type="term" value="C:extracellular space"/>
    <property type="evidence" value="ECO:0007669"/>
    <property type="project" value="TreeGrafter"/>
</dbReference>
<dbReference type="InterPro" id="IPR002181">
    <property type="entry name" value="Fibrinogen_a/b/g_C_dom"/>
</dbReference>
<keyword evidence="5" id="KW-1185">Reference proteome</keyword>
<organism evidence="4 5">
    <name type="scientific">Elysia crispata</name>
    <name type="common">lettuce slug</name>
    <dbReference type="NCBI Taxonomy" id="231223"/>
    <lineage>
        <taxon>Eukaryota</taxon>
        <taxon>Metazoa</taxon>
        <taxon>Spiralia</taxon>
        <taxon>Lophotrochozoa</taxon>
        <taxon>Mollusca</taxon>
        <taxon>Gastropoda</taxon>
        <taxon>Heterobranchia</taxon>
        <taxon>Euthyneura</taxon>
        <taxon>Panpulmonata</taxon>
        <taxon>Sacoglossa</taxon>
        <taxon>Placobranchoidea</taxon>
        <taxon>Plakobranchidae</taxon>
        <taxon>Elysia</taxon>
    </lineage>
</organism>
<dbReference type="Proteomes" id="UP001283361">
    <property type="component" value="Unassembled WGS sequence"/>
</dbReference>
<dbReference type="InterPro" id="IPR050373">
    <property type="entry name" value="Fibrinogen_C-term_domain"/>
</dbReference>
<dbReference type="CDD" id="cd00087">
    <property type="entry name" value="FReD"/>
    <property type="match status" value="1"/>
</dbReference>
<evidence type="ECO:0000259" key="3">
    <source>
        <dbReference type="PROSITE" id="PS51406"/>
    </source>
</evidence>
<dbReference type="SMART" id="SM00186">
    <property type="entry name" value="FBG"/>
    <property type="match status" value="1"/>
</dbReference>